<feature type="signal peptide" evidence="2">
    <location>
        <begin position="1"/>
        <end position="21"/>
    </location>
</feature>
<evidence type="ECO:0000256" key="1">
    <source>
        <dbReference type="SAM" id="MobiDB-lite"/>
    </source>
</evidence>
<feature type="chain" id="PRO_5045985275" evidence="2">
    <location>
        <begin position="22"/>
        <end position="102"/>
    </location>
</feature>
<keyword evidence="4" id="KW-1185">Reference proteome</keyword>
<reference evidence="3 4" key="1">
    <citation type="submission" date="2021-06" db="EMBL/GenBank/DDBJ databases">
        <title>A haploid diamondback moth (Plutella xylostella L.) genome assembly resolves 31 chromosomes and identifies a diamide resistance mutation.</title>
        <authorList>
            <person name="Ward C.M."/>
            <person name="Perry K.D."/>
            <person name="Baker G."/>
            <person name="Powis K."/>
            <person name="Heckel D.G."/>
            <person name="Baxter S.W."/>
        </authorList>
    </citation>
    <scope>NUCLEOTIDE SEQUENCE [LARGE SCALE GENOMIC DNA]</scope>
    <source>
        <strain evidence="3 4">LV</strain>
        <tissue evidence="3">Single pupa</tissue>
    </source>
</reference>
<dbReference type="EMBL" id="JAHIBW010000013">
    <property type="protein sequence ID" value="KAG7305526.1"/>
    <property type="molecule type" value="Genomic_DNA"/>
</dbReference>
<proteinExistence type="predicted"/>
<keyword evidence="2" id="KW-0732">Signal</keyword>
<evidence type="ECO:0000313" key="3">
    <source>
        <dbReference type="EMBL" id="KAG7305526.1"/>
    </source>
</evidence>
<dbReference type="Proteomes" id="UP000823941">
    <property type="component" value="Chromosome 13"/>
</dbReference>
<protein>
    <submittedName>
        <fullName evidence="3">Uncharacterized protein</fullName>
    </submittedName>
</protein>
<evidence type="ECO:0000313" key="4">
    <source>
        <dbReference type="Proteomes" id="UP000823941"/>
    </source>
</evidence>
<name>A0ABQ7QK12_PLUXY</name>
<feature type="region of interest" description="Disordered" evidence="1">
    <location>
        <begin position="24"/>
        <end position="71"/>
    </location>
</feature>
<organism evidence="3 4">
    <name type="scientific">Plutella xylostella</name>
    <name type="common">Diamondback moth</name>
    <name type="synonym">Plutella maculipennis</name>
    <dbReference type="NCBI Taxonomy" id="51655"/>
    <lineage>
        <taxon>Eukaryota</taxon>
        <taxon>Metazoa</taxon>
        <taxon>Ecdysozoa</taxon>
        <taxon>Arthropoda</taxon>
        <taxon>Hexapoda</taxon>
        <taxon>Insecta</taxon>
        <taxon>Pterygota</taxon>
        <taxon>Neoptera</taxon>
        <taxon>Endopterygota</taxon>
        <taxon>Lepidoptera</taxon>
        <taxon>Glossata</taxon>
        <taxon>Ditrysia</taxon>
        <taxon>Yponomeutoidea</taxon>
        <taxon>Plutellidae</taxon>
        <taxon>Plutella</taxon>
    </lineage>
</organism>
<comment type="caution">
    <text evidence="3">The sequence shown here is derived from an EMBL/GenBank/DDBJ whole genome shotgun (WGS) entry which is preliminary data.</text>
</comment>
<accession>A0ABQ7QK12</accession>
<evidence type="ECO:0000256" key="2">
    <source>
        <dbReference type="SAM" id="SignalP"/>
    </source>
</evidence>
<feature type="compositionally biased region" description="Low complexity" evidence="1">
    <location>
        <begin position="40"/>
        <end position="64"/>
    </location>
</feature>
<gene>
    <name evidence="3" type="ORF">JYU34_009603</name>
</gene>
<sequence length="102" mass="10970">MLKKIFTIVLISALFVQNISAGDDATTEAATTAKPDETTTPKVTTPQVTTPEVTTPKVTTPKTTPDSEKGLVSTWMQGGKKMVDDMDKVAEDTANKWLGLWG</sequence>